<protein>
    <recommendedName>
        <fullName evidence="1">DUF2726 domain-containing protein</fullName>
    </recommendedName>
</protein>
<keyword evidence="3" id="KW-1185">Reference proteome</keyword>
<dbReference type="STRING" id="383372.Rcas_2078"/>
<name>A7NKZ4_ROSCS</name>
<dbReference type="RefSeq" id="WP_012120588.1">
    <property type="nucleotide sequence ID" value="NC_009767.1"/>
</dbReference>
<dbReference type="InterPro" id="IPR024402">
    <property type="entry name" value="DUF2726"/>
</dbReference>
<dbReference type="Pfam" id="PF10881">
    <property type="entry name" value="DUF2726"/>
    <property type="match status" value="1"/>
</dbReference>
<gene>
    <name evidence="2" type="ordered locus">Rcas_2078</name>
</gene>
<dbReference type="KEGG" id="rca:Rcas_2078"/>
<dbReference type="AlphaFoldDB" id="A7NKZ4"/>
<feature type="domain" description="DUF2726" evidence="1">
    <location>
        <begin position="68"/>
        <end position="181"/>
    </location>
</feature>
<sequence length="251" mass="26781">MESLITLAATIAVLLVVAGCGVALAAMYPRRRTAASGSTAFPRLSSMAPRISGEPEFLSRLPYTRTTHLLTGDHRALFAALNAAAPDDLAVLPHVRLADILSVEPHTTQPERYRERIRDVVLDVVLCDAQTTAPRLAVLFAQPGAARRAAFIDAALISAGVPVLRLTRDEPPSVDALALQIAAALGMPARCSSFPAEWPAPDEQRNGAAVISMPEVIGVPREPVRYACGRCHRYVAPRARRCPHCGATLAA</sequence>
<organism evidence="2 3">
    <name type="scientific">Roseiflexus castenholzii (strain DSM 13941 / HLO8)</name>
    <dbReference type="NCBI Taxonomy" id="383372"/>
    <lineage>
        <taxon>Bacteria</taxon>
        <taxon>Bacillati</taxon>
        <taxon>Chloroflexota</taxon>
        <taxon>Chloroflexia</taxon>
        <taxon>Chloroflexales</taxon>
        <taxon>Roseiflexineae</taxon>
        <taxon>Roseiflexaceae</taxon>
        <taxon>Roseiflexus</taxon>
    </lineage>
</organism>
<dbReference type="EMBL" id="CP000804">
    <property type="protein sequence ID" value="ABU58164.1"/>
    <property type="molecule type" value="Genomic_DNA"/>
</dbReference>
<dbReference type="Proteomes" id="UP000000263">
    <property type="component" value="Chromosome"/>
</dbReference>
<evidence type="ECO:0000259" key="1">
    <source>
        <dbReference type="Pfam" id="PF10881"/>
    </source>
</evidence>
<reference evidence="2 3" key="1">
    <citation type="submission" date="2007-08" db="EMBL/GenBank/DDBJ databases">
        <title>Complete sequence of Roseiflexus castenholzii DSM 13941.</title>
        <authorList>
            <consortium name="US DOE Joint Genome Institute"/>
            <person name="Copeland A."/>
            <person name="Lucas S."/>
            <person name="Lapidus A."/>
            <person name="Barry K."/>
            <person name="Glavina del Rio T."/>
            <person name="Dalin E."/>
            <person name="Tice H."/>
            <person name="Pitluck S."/>
            <person name="Thompson L.S."/>
            <person name="Brettin T."/>
            <person name="Bruce D."/>
            <person name="Detter J.C."/>
            <person name="Han C."/>
            <person name="Tapia R."/>
            <person name="Schmutz J."/>
            <person name="Larimer F."/>
            <person name="Land M."/>
            <person name="Hauser L."/>
            <person name="Kyrpides N."/>
            <person name="Mikhailova N."/>
            <person name="Bryant D.A."/>
            <person name="Hanada S."/>
            <person name="Tsukatani Y."/>
            <person name="Richardson P."/>
        </authorList>
    </citation>
    <scope>NUCLEOTIDE SEQUENCE [LARGE SCALE GENOMIC DNA]</scope>
    <source>
        <strain evidence="3">DSM 13941 / HLO8</strain>
    </source>
</reference>
<accession>A7NKZ4</accession>
<evidence type="ECO:0000313" key="3">
    <source>
        <dbReference type="Proteomes" id="UP000000263"/>
    </source>
</evidence>
<evidence type="ECO:0000313" key="2">
    <source>
        <dbReference type="EMBL" id="ABU58164.1"/>
    </source>
</evidence>
<dbReference type="OrthoDB" id="7470921at2"/>
<proteinExistence type="predicted"/>
<dbReference type="HOGENOM" id="CLU_1106448_0_0_0"/>